<dbReference type="InParanoid" id="A0A251TW24"/>
<organism evidence="3 4">
    <name type="scientific">Helianthus annuus</name>
    <name type="common">Common sunflower</name>
    <dbReference type="NCBI Taxonomy" id="4232"/>
    <lineage>
        <taxon>Eukaryota</taxon>
        <taxon>Viridiplantae</taxon>
        <taxon>Streptophyta</taxon>
        <taxon>Embryophyta</taxon>
        <taxon>Tracheophyta</taxon>
        <taxon>Spermatophyta</taxon>
        <taxon>Magnoliopsida</taxon>
        <taxon>eudicotyledons</taxon>
        <taxon>Gunneridae</taxon>
        <taxon>Pentapetalae</taxon>
        <taxon>asterids</taxon>
        <taxon>campanulids</taxon>
        <taxon>Asterales</taxon>
        <taxon>Asteraceae</taxon>
        <taxon>Asteroideae</taxon>
        <taxon>Heliantheae alliance</taxon>
        <taxon>Heliantheae</taxon>
        <taxon>Helianthus</taxon>
    </lineage>
</organism>
<protein>
    <submittedName>
        <fullName evidence="3">Uncharacterized protein</fullName>
    </submittedName>
</protein>
<accession>A0A251TW24</accession>
<reference evidence="2 4" key="1">
    <citation type="journal article" date="2017" name="Nature">
        <title>The sunflower genome provides insights into oil metabolism, flowering and Asterid evolution.</title>
        <authorList>
            <person name="Badouin H."/>
            <person name="Gouzy J."/>
            <person name="Grassa C.J."/>
            <person name="Murat F."/>
            <person name="Staton S.E."/>
            <person name="Cottret L."/>
            <person name="Lelandais-Briere C."/>
            <person name="Owens G.L."/>
            <person name="Carrere S."/>
            <person name="Mayjonade B."/>
            <person name="Legrand L."/>
            <person name="Gill N."/>
            <person name="Kane N.C."/>
            <person name="Bowers J.E."/>
            <person name="Hubner S."/>
            <person name="Bellec A."/>
            <person name="Berard A."/>
            <person name="Berges H."/>
            <person name="Blanchet N."/>
            <person name="Boniface M.C."/>
            <person name="Brunel D."/>
            <person name="Catrice O."/>
            <person name="Chaidir N."/>
            <person name="Claudel C."/>
            <person name="Donnadieu C."/>
            <person name="Faraut T."/>
            <person name="Fievet G."/>
            <person name="Helmstetter N."/>
            <person name="King M."/>
            <person name="Knapp S.J."/>
            <person name="Lai Z."/>
            <person name="Le Paslier M.C."/>
            <person name="Lippi Y."/>
            <person name="Lorenzon L."/>
            <person name="Mandel J.R."/>
            <person name="Marage G."/>
            <person name="Marchand G."/>
            <person name="Marquand E."/>
            <person name="Bret-Mestries E."/>
            <person name="Morien E."/>
            <person name="Nambeesan S."/>
            <person name="Nguyen T."/>
            <person name="Pegot-Espagnet P."/>
            <person name="Pouilly N."/>
            <person name="Raftis F."/>
            <person name="Sallet E."/>
            <person name="Schiex T."/>
            <person name="Thomas J."/>
            <person name="Vandecasteele C."/>
            <person name="Vares D."/>
            <person name="Vear F."/>
            <person name="Vautrin S."/>
            <person name="Crespi M."/>
            <person name="Mangin B."/>
            <person name="Burke J.M."/>
            <person name="Salse J."/>
            <person name="Munos S."/>
            <person name="Vincourt P."/>
            <person name="Rieseberg L.H."/>
            <person name="Langlade N.B."/>
        </authorList>
    </citation>
    <scope>NUCLEOTIDE SEQUENCE [LARGE SCALE GENOMIC DNA]</scope>
    <source>
        <strain evidence="4">cv. SF193</strain>
        <tissue evidence="2">Leaves</tissue>
    </source>
</reference>
<keyword evidence="4" id="KW-1185">Reference proteome</keyword>
<feature type="region of interest" description="Disordered" evidence="1">
    <location>
        <begin position="74"/>
        <end position="109"/>
    </location>
</feature>
<gene>
    <name evidence="3" type="ORF">HannXRQ_Chr09g0259301</name>
    <name evidence="2" type="ORF">HanXRQr2_Chr07g0305731</name>
</gene>
<reference evidence="2" key="3">
    <citation type="submission" date="2020-06" db="EMBL/GenBank/DDBJ databases">
        <title>Helianthus annuus Genome sequencing and assembly Release 2.</title>
        <authorList>
            <person name="Gouzy J."/>
            <person name="Langlade N."/>
            <person name="Munos S."/>
        </authorList>
    </citation>
    <scope>NUCLEOTIDE SEQUENCE</scope>
    <source>
        <tissue evidence="2">Leaves</tissue>
    </source>
</reference>
<name>A0A251TW24_HELAN</name>
<evidence type="ECO:0000313" key="2">
    <source>
        <dbReference type="EMBL" id="KAF5799546.1"/>
    </source>
</evidence>
<proteinExistence type="predicted"/>
<dbReference type="Gramene" id="mRNA:HanXRQr2_Chr07g0305731">
    <property type="protein sequence ID" value="mRNA:HanXRQr2_Chr07g0305731"/>
    <property type="gene ID" value="HanXRQr2_Chr07g0305731"/>
</dbReference>
<sequence length="195" mass="22670">MVQPQTAVAYDSQWRSTDVSMVESVNKPDANESSQAAKNGFYEPDDLYLMVSWDSGVEPLVRFSWTPEVDYGTEAQFTKSEPKPAPVETKDQTKESPVKAKAKKVTKPRPLSRFLPTEKWTPFVSRSVVPKSKREQVKMRFKRGWKNLRRTTKENCRKNRSECFYQEACYPKGQRVLVKETKLHLAQKELYKLKE</sequence>
<dbReference type="EMBL" id="MNCJ02000322">
    <property type="protein sequence ID" value="KAF5799546.1"/>
    <property type="molecule type" value="Genomic_DNA"/>
</dbReference>
<evidence type="ECO:0000256" key="1">
    <source>
        <dbReference type="SAM" id="MobiDB-lite"/>
    </source>
</evidence>
<feature type="compositionally biased region" description="Basic and acidic residues" evidence="1">
    <location>
        <begin position="88"/>
        <end position="98"/>
    </location>
</feature>
<reference evidence="3" key="2">
    <citation type="submission" date="2017-02" db="EMBL/GenBank/DDBJ databases">
        <title>Sunflower complete genome.</title>
        <authorList>
            <person name="Langlade N."/>
            <person name="Munos S."/>
        </authorList>
    </citation>
    <scope>NUCLEOTIDE SEQUENCE [LARGE SCALE GENOMIC DNA]</scope>
    <source>
        <tissue evidence="3">Leaves</tissue>
    </source>
</reference>
<dbReference type="AlphaFoldDB" id="A0A251TW24"/>
<dbReference type="EMBL" id="CM007898">
    <property type="protein sequence ID" value="OTG15337.1"/>
    <property type="molecule type" value="Genomic_DNA"/>
</dbReference>
<dbReference type="Proteomes" id="UP000215914">
    <property type="component" value="Chromosome 9"/>
</dbReference>
<evidence type="ECO:0000313" key="4">
    <source>
        <dbReference type="Proteomes" id="UP000215914"/>
    </source>
</evidence>
<evidence type="ECO:0000313" key="3">
    <source>
        <dbReference type="EMBL" id="OTG15337.1"/>
    </source>
</evidence>